<dbReference type="EMBL" id="CP006835">
    <property type="protein sequence ID" value="AGZ53928.1"/>
    <property type="molecule type" value="Genomic_DNA"/>
</dbReference>
<dbReference type="KEGG" id="mkn:MKAN_01560"/>
<evidence type="ECO:0000313" key="2">
    <source>
        <dbReference type="Proteomes" id="UP000017786"/>
    </source>
</evidence>
<dbReference type="HOGENOM" id="CLU_3202269_0_0_11"/>
<protein>
    <submittedName>
        <fullName evidence="1">Uncharacterized protein</fullName>
    </submittedName>
</protein>
<dbReference type="Proteomes" id="UP000017786">
    <property type="component" value="Chromosome"/>
</dbReference>
<organism evidence="1 2">
    <name type="scientific">Mycobacterium kansasii ATCC 12478</name>
    <dbReference type="NCBI Taxonomy" id="557599"/>
    <lineage>
        <taxon>Bacteria</taxon>
        <taxon>Bacillati</taxon>
        <taxon>Actinomycetota</taxon>
        <taxon>Actinomycetes</taxon>
        <taxon>Mycobacteriales</taxon>
        <taxon>Mycobacteriaceae</taxon>
        <taxon>Mycobacterium</taxon>
    </lineage>
</organism>
<sequence length="45" mass="4739">MTWVIGRQIGRQICWHCAGAPAGAATVGRIGVDTPLVTALPTHVR</sequence>
<reference evidence="1 2" key="1">
    <citation type="submission" date="2013-10" db="EMBL/GenBank/DDBJ databases">
        <title>Genome sequence of Mycobacterium kansasii.</title>
        <authorList>
            <consortium name="McGill University Mycobacterium genome consortium"/>
            <person name="Veyrier F.J."/>
            <person name="Behr M.A."/>
        </authorList>
    </citation>
    <scope>NUCLEOTIDE SEQUENCE [LARGE SCALE GENOMIC DNA]</scope>
    <source>
        <strain evidence="1 2">ATCC 12478</strain>
    </source>
</reference>
<gene>
    <name evidence="1" type="ORF">MKAN_01560</name>
</gene>
<accession>U5WXE3</accession>
<name>U5WXE3_MYCKA</name>
<proteinExistence type="predicted"/>
<evidence type="ECO:0000313" key="1">
    <source>
        <dbReference type="EMBL" id="AGZ53928.1"/>
    </source>
</evidence>
<dbReference type="AlphaFoldDB" id="U5WXE3"/>